<keyword evidence="5" id="KW-1185">Reference proteome</keyword>
<dbReference type="Proteomes" id="UP001163687">
    <property type="component" value="Chromosome"/>
</dbReference>
<proteinExistence type="predicted"/>
<evidence type="ECO:0000256" key="1">
    <source>
        <dbReference type="PIRSR" id="PIRSR014972-1"/>
    </source>
</evidence>
<dbReference type="Pfam" id="PF22636">
    <property type="entry name" value="FlK"/>
    <property type="match status" value="1"/>
</dbReference>
<evidence type="ECO:0000313" key="5">
    <source>
        <dbReference type="Proteomes" id="UP001163687"/>
    </source>
</evidence>
<reference evidence="4" key="1">
    <citation type="submission" date="2022-03" db="EMBL/GenBank/DDBJ databases">
        <title>Complete genome sequence of Caldinitratiruptor microaerophilus.</title>
        <authorList>
            <person name="Mukaiyama R."/>
            <person name="Nishiyama T."/>
            <person name="Ueda K."/>
        </authorList>
    </citation>
    <scope>NUCLEOTIDE SEQUENCE</scope>
    <source>
        <strain evidence="4">JCM 16183</strain>
    </source>
</reference>
<organism evidence="4 5">
    <name type="scientific">Caldinitratiruptor microaerophilus</name>
    <dbReference type="NCBI Taxonomy" id="671077"/>
    <lineage>
        <taxon>Bacteria</taxon>
        <taxon>Bacillati</taxon>
        <taxon>Bacillota</taxon>
        <taxon>Clostridia</taxon>
        <taxon>Eubacteriales</taxon>
        <taxon>Symbiobacteriaceae</taxon>
        <taxon>Caldinitratiruptor</taxon>
    </lineage>
</organism>
<dbReference type="KEGG" id="cmic:caldi_12590"/>
<dbReference type="RefSeq" id="WP_264844233.1">
    <property type="nucleotide sequence ID" value="NZ_AP025628.1"/>
</dbReference>
<feature type="active site" evidence="1">
    <location>
        <position position="45"/>
    </location>
</feature>
<dbReference type="InterPro" id="IPR025540">
    <property type="entry name" value="FlK"/>
</dbReference>
<feature type="active site" evidence="1">
    <location>
        <position position="37"/>
    </location>
</feature>
<dbReference type="Gene3D" id="3.10.129.10">
    <property type="entry name" value="Hotdog Thioesterase"/>
    <property type="match status" value="1"/>
</dbReference>
<dbReference type="PANTHER" id="PTHR36934:SF1">
    <property type="entry name" value="THIOESTERASE DOMAIN-CONTAINING PROTEIN"/>
    <property type="match status" value="1"/>
</dbReference>
<feature type="binding site" evidence="2">
    <location>
        <position position="115"/>
    </location>
    <ligand>
        <name>substrate</name>
    </ligand>
</feature>
<dbReference type="InterPro" id="IPR054485">
    <property type="entry name" value="FlK-like_dom"/>
</dbReference>
<dbReference type="InterPro" id="IPR029069">
    <property type="entry name" value="HotDog_dom_sf"/>
</dbReference>
<name>A0AA35G9D1_9FIRM</name>
<feature type="binding site" evidence="2">
    <location>
        <position position="64"/>
    </location>
    <ligand>
        <name>CoA</name>
        <dbReference type="ChEBI" id="CHEBI:57287"/>
    </ligand>
</feature>
<dbReference type="AlphaFoldDB" id="A0AA35G9D1"/>
<accession>A0AA35G9D1</accession>
<protein>
    <submittedName>
        <fullName evidence="4">Thioesterase</fullName>
    </submittedName>
</protein>
<dbReference type="EMBL" id="AP025628">
    <property type="protein sequence ID" value="BDG60169.1"/>
    <property type="molecule type" value="Genomic_DNA"/>
</dbReference>
<dbReference type="PANTHER" id="PTHR36934">
    <property type="entry name" value="BLR0278 PROTEIN"/>
    <property type="match status" value="1"/>
</dbReference>
<evidence type="ECO:0000256" key="2">
    <source>
        <dbReference type="PIRSR" id="PIRSR014972-2"/>
    </source>
</evidence>
<feature type="active site" evidence="1">
    <location>
        <position position="71"/>
    </location>
</feature>
<sequence length="133" mass="14346">MTTPALTPGLTGELRLRVGPEHTAEAIGSGGVRVFSTPHMIGLMEGAAATAVQPHLAPGETTVGILVDVRHLAATPVGMEVVARAVLEEVDGRRLVFRVEAHDETEKIGEGRHERFIVQLDRFLNRVEQKKAP</sequence>
<feature type="domain" description="Fluoroacetyl-CoA-specific thioesterase-like" evidence="3">
    <location>
        <begin position="18"/>
        <end position="119"/>
    </location>
</feature>
<evidence type="ECO:0000313" key="4">
    <source>
        <dbReference type="EMBL" id="BDG60169.1"/>
    </source>
</evidence>
<evidence type="ECO:0000259" key="3">
    <source>
        <dbReference type="Pfam" id="PF22636"/>
    </source>
</evidence>
<feature type="binding site" evidence="2">
    <location>
        <position position="64"/>
    </location>
    <ligand>
        <name>substrate</name>
    </ligand>
</feature>
<dbReference type="SUPFAM" id="SSF54637">
    <property type="entry name" value="Thioesterase/thiol ester dehydrase-isomerase"/>
    <property type="match status" value="1"/>
</dbReference>
<dbReference type="PIRSF" id="PIRSF014972">
    <property type="entry name" value="FlK"/>
    <property type="match status" value="1"/>
</dbReference>
<gene>
    <name evidence="4" type="ORF">caldi_12590</name>
</gene>